<reference evidence="7" key="1">
    <citation type="journal article" date="2019" name="Int. J. Syst. Evol. Microbiol.">
        <title>The Global Catalogue of Microorganisms (GCM) 10K type strain sequencing project: providing services to taxonomists for standard genome sequencing and annotation.</title>
        <authorList>
            <consortium name="The Broad Institute Genomics Platform"/>
            <consortium name="The Broad Institute Genome Sequencing Center for Infectious Disease"/>
            <person name="Wu L."/>
            <person name="Ma J."/>
        </authorList>
    </citation>
    <scope>NUCLEOTIDE SEQUENCE [LARGE SCALE GENOMIC DNA]</scope>
    <source>
        <strain evidence="7">CGMCC 1.12404</strain>
    </source>
</reference>
<dbReference type="EMBL" id="BMEX01000004">
    <property type="protein sequence ID" value="GGA43619.1"/>
    <property type="molecule type" value="Genomic_DNA"/>
</dbReference>
<evidence type="ECO:0000256" key="4">
    <source>
        <dbReference type="ARBA" id="ARBA00023136"/>
    </source>
</evidence>
<keyword evidence="3 5" id="KW-1133">Transmembrane helix</keyword>
<comment type="subcellular location">
    <subcellularLocation>
        <location evidence="1">Membrane</location>
        <topology evidence="1">Multi-pass membrane protein</topology>
    </subcellularLocation>
</comment>
<proteinExistence type="predicted"/>
<accession>A0ABQ1GGX7</accession>
<dbReference type="Pfam" id="PF04140">
    <property type="entry name" value="ICMT"/>
    <property type="match status" value="1"/>
</dbReference>
<dbReference type="InterPro" id="IPR007269">
    <property type="entry name" value="ICMT_MeTrfase"/>
</dbReference>
<evidence type="ECO:0000256" key="2">
    <source>
        <dbReference type="ARBA" id="ARBA00022692"/>
    </source>
</evidence>
<gene>
    <name evidence="6" type="primary">ypbQ</name>
    <name evidence="6" type="ORF">GCM10007416_15900</name>
</gene>
<evidence type="ECO:0000313" key="7">
    <source>
        <dbReference type="Proteomes" id="UP000617979"/>
    </source>
</evidence>
<dbReference type="Proteomes" id="UP000617979">
    <property type="component" value="Unassembled WGS sequence"/>
</dbReference>
<protein>
    <recommendedName>
        <fullName evidence="8">15-methylpalmitoyl-4-hydroxy-2-pyrone 4-O-methyltransferase</fullName>
    </recommendedName>
</protein>
<feature type="transmembrane region" description="Helical" evidence="5">
    <location>
        <begin position="51"/>
        <end position="70"/>
    </location>
</feature>
<dbReference type="Gene3D" id="1.20.120.1630">
    <property type="match status" value="1"/>
</dbReference>
<evidence type="ECO:0000256" key="1">
    <source>
        <dbReference type="ARBA" id="ARBA00004141"/>
    </source>
</evidence>
<keyword evidence="2 5" id="KW-0812">Transmembrane</keyword>
<evidence type="ECO:0000256" key="3">
    <source>
        <dbReference type="ARBA" id="ARBA00022989"/>
    </source>
</evidence>
<name>A0ABQ1GGX7_9BACL</name>
<keyword evidence="7" id="KW-1185">Reference proteome</keyword>
<feature type="transmembrane region" description="Helical" evidence="5">
    <location>
        <begin position="12"/>
        <end position="30"/>
    </location>
</feature>
<sequence length="193" mass="21521">MVKEGVGDVSFWFPMVMTGLLLQRGAELLLARKHTRWIRSQGGVEVGRGHYPLLVGIHLLFFISLAWEVIGIGTEPPAWWPIPFFLFLAAQGLRIWSIHSLGPYWNTRIWVVPGHPRVVRGPYKYLSHPNYVVVVTELLVLPLLFGAYVTAITLSVLNLLVLLKIRIPLEEKALTEAAAEGNGSGTDRDFGGD</sequence>
<comment type="caution">
    <text evidence="6">The sequence shown here is derived from an EMBL/GenBank/DDBJ whole genome shotgun (WGS) entry which is preliminary data.</text>
</comment>
<organism evidence="6 7">
    <name type="scientific">Kroppenstedtia guangzhouensis</name>
    <dbReference type="NCBI Taxonomy" id="1274356"/>
    <lineage>
        <taxon>Bacteria</taxon>
        <taxon>Bacillati</taxon>
        <taxon>Bacillota</taxon>
        <taxon>Bacilli</taxon>
        <taxon>Bacillales</taxon>
        <taxon>Thermoactinomycetaceae</taxon>
        <taxon>Kroppenstedtia</taxon>
    </lineage>
</organism>
<evidence type="ECO:0008006" key="8">
    <source>
        <dbReference type="Google" id="ProtNLM"/>
    </source>
</evidence>
<evidence type="ECO:0000313" key="6">
    <source>
        <dbReference type="EMBL" id="GGA43619.1"/>
    </source>
</evidence>
<evidence type="ECO:0000256" key="5">
    <source>
        <dbReference type="SAM" id="Phobius"/>
    </source>
</evidence>
<feature type="transmembrane region" description="Helical" evidence="5">
    <location>
        <begin position="139"/>
        <end position="163"/>
    </location>
</feature>
<keyword evidence="4 5" id="KW-0472">Membrane</keyword>